<organism evidence="3 4">
    <name type="scientific">Phaedon cochleariae</name>
    <name type="common">Mustard beetle</name>
    <dbReference type="NCBI Taxonomy" id="80249"/>
    <lineage>
        <taxon>Eukaryota</taxon>
        <taxon>Metazoa</taxon>
        <taxon>Ecdysozoa</taxon>
        <taxon>Arthropoda</taxon>
        <taxon>Hexapoda</taxon>
        <taxon>Insecta</taxon>
        <taxon>Pterygota</taxon>
        <taxon>Neoptera</taxon>
        <taxon>Endopterygota</taxon>
        <taxon>Coleoptera</taxon>
        <taxon>Polyphaga</taxon>
        <taxon>Cucujiformia</taxon>
        <taxon>Chrysomeloidea</taxon>
        <taxon>Chrysomelidae</taxon>
        <taxon>Chrysomelinae</taxon>
        <taxon>Chrysomelini</taxon>
        <taxon>Phaedon</taxon>
    </lineage>
</organism>
<feature type="chain" id="PRO_5040489095" description="EGF-like domain-containing protein" evidence="1">
    <location>
        <begin position="27"/>
        <end position="351"/>
    </location>
</feature>
<keyword evidence="4" id="KW-1185">Reference proteome</keyword>
<dbReference type="SUPFAM" id="SSF57184">
    <property type="entry name" value="Growth factor receptor domain"/>
    <property type="match status" value="2"/>
</dbReference>
<dbReference type="PANTHER" id="PTHR24047">
    <property type="entry name" value="FI01909P-RELATED"/>
    <property type="match status" value="1"/>
</dbReference>
<name>A0A9P0GSV2_PHACE</name>
<protein>
    <recommendedName>
        <fullName evidence="2">EGF-like domain-containing protein</fullName>
    </recommendedName>
</protein>
<feature type="signal peptide" evidence="1">
    <location>
        <begin position="1"/>
        <end position="26"/>
    </location>
</feature>
<dbReference type="SMART" id="SM00181">
    <property type="entry name" value="EGF"/>
    <property type="match status" value="7"/>
</dbReference>
<reference evidence="3" key="1">
    <citation type="submission" date="2022-01" db="EMBL/GenBank/DDBJ databases">
        <authorList>
            <person name="King R."/>
        </authorList>
    </citation>
    <scope>NUCLEOTIDE SEQUENCE</scope>
</reference>
<evidence type="ECO:0000259" key="2">
    <source>
        <dbReference type="SMART" id="SM00181"/>
    </source>
</evidence>
<feature type="domain" description="EGF-like" evidence="2">
    <location>
        <begin position="159"/>
        <end position="192"/>
    </location>
</feature>
<dbReference type="InterPro" id="IPR000742">
    <property type="entry name" value="EGF"/>
</dbReference>
<dbReference type="AlphaFoldDB" id="A0A9P0GSV2"/>
<evidence type="ECO:0000313" key="4">
    <source>
        <dbReference type="Proteomes" id="UP001153737"/>
    </source>
</evidence>
<dbReference type="Gene3D" id="2.10.25.10">
    <property type="entry name" value="Laminin"/>
    <property type="match status" value="6"/>
</dbReference>
<evidence type="ECO:0000256" key="1">
    <source>
        <dbReference type="SAM" id="SignalP"/>
    </source>
</evidence>
<proteinExistence type="predicted"/>
<feature type="domain" description="EGF-like" evidence="2">
    <location>
        <begin position="194"/>
        <end position="224"/>
    </location>
</feature>
<dbReference type="PANTHER" id="PTHR24047:SF32">
    <property type="entry name" value="FI01909P-RELATED"/>
    <property type="match status" value="1"/>
</dbReference>
<evidence type="ECO:0000313" key="3">
    <source>
        <dbReference type="EMBL" id="CAH1155107.1"/>
    </source>
</evidence>
<dbReference type="Proteomes" id="UP001153737">
    <property type="component" value="Chromosome 17"/>
</dbReference>
<feature type="domain" description="EGF-like" evidence="2">
    <location>
        <begin position="125"/>
        <end position="157"/>
    </location>
</feature>
<reference evidence="3" key="2">
    <citation type="submission" date="2022-10" db="EMBL/GenBank/DDBJ databases">
        <authorList>
            <consortium name="ENA_rothamsted_submissions"/>
            <consortium name="culmorum"/>
            <person name="King R."/>
        </authorList>
    </citation>
    <scope>NUCLEOTIDE SEQUENCE</scope>
</reference>
<feature type="domain" description="EGF-like" evidence="2">
    <location>
        <begin position="297"/>
        <end position="330"/>
    </location>
</feature>
<accession>A0A9P0GSV2</accession>
<feature type="domain" description="EGF-like" evidence="2">
    <location>
        <begin position="226"/>
        <end position="258"/>
    </location>
</feature>
<dbReference type="EMBL" id="OU896723">
    <property type="protein sequence ID" value="CAH1155107.1"/>
    <property type="molecule type" value="Genomic_DNA"/>
</dbReference>
<dbReference type="InterPro" id="IPR009030">
    <property type="entry name" value="Growth_fac_rcpt_cys_sf"/>
</dbReference>
<dbReference type="OrthoDB" id="10060424at2759"/>
<feature type="domain" description="EGF-like" evidence="2">
    <location>
        <begin position="260"/>
        <end position="295"/>
    </location>
</feature>
<sequence length="351" mass="36970">MWQHRALVGAICVFSIAMIFVDTAQLQGVQRGVANHTKRGVCTLEVPTIDLLTPEDRRNGVPHGNGSRNGYSKIDICCSGYERLPHTHLQCVPVCDGCENGNCTSPGVCECKRGYILEEGSCIPTCPIGCLNGVCTNRGQCSCNAGNELSRNGKYCLPHCTGGCGLGGKCVGPEVCACEQGFSLDPRSNKCGYHCEGGCGQGTCIAPNQCSCSPGYKIVGHTCVPDCPRGCQNGECTAPNKCSCKPGWTLDNAGSVCTPHCSQVCLNGDCIAPETCACKKGYTEAPGAIRSQKCVAHCPGGCTNGICSAPNFCICNPGYVKESKGSNVCVRRFKRSLMHLDLVPEAILNGH</sequence>
<gene>
    <name evidence="3" type="ORF">PHAECO_LOCUS5845</name>
</gene>
<dbReference type="InterPro" id="IPR053255">
    <property type="entry name" value="EGF-like_domain"/>
</dbReference>
<feature type="domain" description="EGF-like" evidence="2">
    <location>
        <begin position="90"/>
        <end position="123"/>
    </location>
</feature>
<keyword evidence="1" id="KW-0732">Signal</keyword>